<protein>
    <submittedName>
        <fullName evidence="1">Uncharacterized protein</fullName>
    </submittedName>
</protein>
<evidence type="ECO:0000313" key="2">
    <source>
        <dbReference type="Proteomes" id="UP001231649"/>
    </source>
</evidence>
<keyword evidence="2" id="KW-1185">Reference proteome</keyword>
<evidence type="ECO:0000313" key="1">
    <source>
        <dbReference type="EMBL" id="KAJ8705713.1"/>
    </source>
</evidence>
<sequence>MNVPMKEIISNKVLKSLNSINLVHQNIQGLMNKDLEVELFLNCNNVDIFCITEHWLKSHQLMFNFSNHQVGSSFCRVDALRGGSLILVSNHLKFKERKDIVSLSVERSIEIACIELEQFIILSVYKPPSGLYDCFENVMDEVFNKICNSNKYIITCGDFNINLLENSALCSKVISLFQSYNLVNLFLEPTRVTPTSATCIDNIYTDVLPIHKEIINLLDSDHCGQLITFQNPNIIVTKKNITVNPKTANRLESFKTKLINNLPVLSTLDDVNPQYEDFFNMYCKQFNSTFIPKTISVNSNVSFSEWATIGIHKSRTRLYELYDERVLVNTAEFSLYVRNYSKLFKKVCSVAKSRYLSSKIKNSNNKIKTTWNIINSETGRSTKPCSDYSLIIDDNVIKSDSQVAAAFEKFFSEIPILTTKSLNSSPTAAESLLKENVKACDVDFKFEHVTYVDIIKTFNTLNVKNNYRFMGKFCRCCEVHYKRCSS</sequence>
<dbReference type="EMBL" id="CM056807">
    <property type="protein sequence ID" value="KAJ8705713.1"/>
    <property type="molecule type" value="Genomic_DNA"/>
</dbReference>
<proteinExistence type="predicted"/>
<name>A0ACC2Q656_9NEOP</name>
<comment type="caution">
    <text evidence="1">The sequence shown here is derived from an EMBL/GenBank/DDBJ whole genome shotgun (WGS) entry which is preliminary data.</text>
</comment>
<gene>
    <name evidence="1" type="ORF">PYW08_012759</name>
</gene>
<accession>A0ACC2Q656</accession>
<organism evidence="1 2">
    <name type="scientific">Mythimna loreyi</name>
    <dbReference type="NCBI Taxonomy" id="667449"/>
    <lineage>
        <taxon>Eukaryota</taxon>
        <taxon>Metazoa</taxon>
        <taxon>Ecdysozoa</taxon>
        <taxon>Arthropoda</taxon>
        <taxon>Hexapoda</taxon>
        <taxon>Insecta</taxon>
        <taxon>Pterygota</taxon>
        <taxon>Neoptera</taxon>
        <taxon>Endopterygota</taxon>
        <taxon>Lepidoptera</taxon>
        <taxon>Glossata</taxon>
        <taxon>Ditrysia</taxon>
        <taxon>Noctuoidea</taxon>
        <taxon>Noctuidae</taxon>
        <taxon>Noctuinae</taxon>
        <taxon>Hadenini</taxon>
        <taxon>Mythimna</taxon>
    </lineage>
</organism>
<reference evidence="1" key="1">
    <citation type="submission" date="2023-03" db="EMBL/GenBank/DDBJ databases">
        <title>Chromosome-level genomes of two armyworms, Mythimna separata and Mythimna loreyi, provide insights into the biosynthesis and reception of sex pheromones.</title>
        <authorList>
            <person name="Zhao H."/>
        </authorList>
    </citation>
    <scope>NUCLEOTIDE SEQUENCE</scope>
    <source>
        <strain evidence="1">BeijingLab</strain>
    </source>
</reference>
<dbReference type="Proteomes" id="UP001231649">
    <property type="component" value="Chromosome 31"/>
</dbReference>